<keyword evidence="1" id="KW-0472">Membrane</keyword>
<dbReference type="Proteomes" id="UP001501734">
    <property type="component" value="Unassembled WGS sequence"/>
</dbReference>
<evidence type="ECO:0000313" key="2">
    <source>
        <dbReference type="EMBL" id="GAA4066148.1"/>
    </source>
</evidence>
<evidence type="ECO:0000313" key="3">
    <source>
        <dbReference type="Proteomes" id="UP001501734"/>
    </source>
</evidence>
<name>A0ABP7VFW0_9BACI</name>
<protein>
    <recommendedName>
        <fullName evidence="4">ComG operon protein 7</fullName>
    </recommendedName>
</protein>
<accession>A0ABP7VFW0</accession>
<comment type="caution">
    <text evidence="2">The sequence shown here is derived from an EMBL/GenBank/DDBJ whole genome shotgun (WGS) entry which is preliminary data.</text>
</comment>
<dbReference type="RefSeq" id="WP_344911122.1">
    <property type="nucleotide sequence ID" value="NZ_BAABDL010000053.1"/>
</dbReference>
<keyword evidence="3" id="KW-1185">Reference proteome</keyword>
<keyword evidence="1" id="KW-1133">Transmembrane helix</keyword>
<gene>
    <name evidence="2" type="ORF">GCM10022410_10760</name>
</gene>
<dbReference type="EMBL" id="BAABDL010000053">
    <property type="protein sequence ID" value="GAA4066148.1"/>
    <property type="molecule type" value="Genomic_DNA"/>
</dbReference>
<sequence length="125" mass="14833">MKKLLRYLVNDQTGSTFVYLFYLSTIILLFTIAIITQLENEQTISTLEIEQLQLNMIHQLTYQTMINDWDQIDHSETYTYVYPNGRAKVSFKLDNEAFYKMTIIATREPPYQKIKTYQLEISQSN</sequence>
<feature type="transmembrane region" description="Helical" evidence="1">
    <location>
        <begin position="16"/>
        <end position="35"/>
    </location>
</feature>
<keyword evidence="1" id="KW-0812">Transmembrane</keyword>
<reference evidence="3" key="1">
    <citation type="journal article" date="2019" name="Int. J. Syst. Evol. Microbiol.">
        <title>The Global Catalogue of Microorganisms (GCM) 10K type strain sequencing project: providing services to taxonomists for standard genome sequencing and annotation.</title>
        <authorList>
            <consortium name="The Broad Institute Genomics Platform"/>
            <consortium name="The Broad Institute Genome Sequencing Center for Infectious Disease"/>
            <person name="Wu L."/>
            <person name="Ma J."/>
        </authorList>
    </citation>
    <scope>NUCLEOTIDE SEQUENCE [LARGE SCALE GENOMIC DNA]</scope>
    <source>
        <strain evidence="3">JCM 17250</strain>
    </source>
</reference>
<organism evidence="2 3">
    <name type="scientific">Amphibacillus indicireducens</name>
    <dbReference type="NCBI Taxonomy" id="1076330"/>
    <lineage>
        <taxon>Bacteria</taxon>
        <taxon>Bacillati</taxon>
        <taxon>Bacillota</taxon>
        <taxon>Bacilli</taxon>
        <taxon>Bacillales</taxon>
        <taxon>Bacillaceae</taxon>
        <taxon>Amphibacillus</taxon>
    </lineage>
</organism>
<proteinExistence type="predicted"/>
<evidence type="ECO:0000256" key="1">
    <source>
        <dbReference type="SAM" id="Phobius"/>
    </source>
</evidence>
<evidence type="ECO:0008006" key="4">
    <source>
        <dbReference type="Google" id="ProtNLM"/>
    </source>
</evidence>